<evidence type="ECO:0000256" key="21">
    <source>
        <dbReference type="ARBA" id="ARBA00033317"/>
    </source>
</evidence>
<sequence>MSRRPPIQTAPSRKMGQIVKSRPPHEAERQKPTWRGLDLEQAGIVAISPALFQMQHLTHLYLARNRLTTISPEIRHLRALRIVDLSYNRLRSIPPAFGDLTELNECMLSGNELSTLPFEFGKLYQIKFLALDNNPWTEPIASHVATGTEALMQWLLDQAPTGPSPPDREWIQPKAISRAALQPYERAKRDKVSVFCYNILCDKYASRNMFKYCPSWALAWEYRKGKILTELANSKCDILCLQEVSKSEFYQYFLGQLQKEGYHGAFKVKTRAAYQADETIDGCATFYSTKTYKMLYEHGIDLQQLSVANSNGCNTVIDRCMPKDNVALFTVFEHAVTKKRVFVANLHLTWDPHFSDVKVVQIVLALKAIREFLQENKLLDVPVMLMGDFNSMPDSGVYEFLATGKINPNHPDMQGYDYKAFFDSVGTTHPFKLRSAYTTEMQYTNKTAGFVGIIDYIWYTEGSLLPQAVWGPVDESYMDRVSGCPNPHFSSDHLALGAKLYLKS</sequence>
<dbReference type="AlphaFoldDB" id="F2UPC9"/>
<dbReference type="InterPro" id="IPR050410">
    <property type="entry name" value="CCR4/nocturin_mRNA_transcr"/>
</dbReference>
<dbReference type="RefSeq" id="XP_004988965.1">
    <property type="nucleotide sequence ID" value="XM_004988908.1"/>
</dbReference>
<accession>F2UPC9</accession>
<dbReference type="KEGG" id="sre:PTSG_12983"/>
<organism evidence="25">
    <name type="scientific">Salpingoeca rosetta (strain ATCC 50818 / BSB-021)</name>
    <dbReference type="NCBI Taxonomy" id="946362"/>
    <lineage>
        <taxon>Eukaryota</taxon>
        <taxon>Choanoflagellata</taxon>
        <taxon>Craspedida</taxon>
        <taxon>Salpingoecidae</taxon>
        <taxon>Salpingoeca</taxon>
    </lineage>
</organism>
<keyword evidence="12" id="KW-0378">Hydrolase</keyword>
<evidence type="ECO:0000313" key="24">
    <source>
        <dbReference type="EMBL" id="EGD79484.1"/>
    </source>
</evidence>
<dbReference type="GO" id="GO:0004535">
    <property type="term" value="F:poly(A)-specific ribonuclease activity"/>
    <property type="evidence" value="ECO:0007669"/>
    <property type="project" value="UniProtKB-EC"/>
</dbReference>
<dbReference type="Gene3D" id="3.80.10.10">
    <property type="entry name" value="Ribonuclease Inhibitor"/>
    <property type="match status" value="1"/>
</dbReference>
<evidence type="ECO:0000256" key="18">
    <source>
        <dbReference type="ARBA" id="ARBA00023242"/>
    </source>
</evidence>
<evidence type="ECO:0000256" key="7">
    <source>
        <dbReference type="ARBA" id="ARBA00022490"/>
    </source>
</evidence>
<reference evidence="24" key="1">
    <citation type="submission" date="2009-08" db="EMBL/GenBank/DDBJ databases">
        <title>Annotation of Salpingoeca rosetta.</title>
        <authorList>
            <consortium name="The Broad Institute Genome Sequencing Platform"/>
            <person name="Russ C."/>
            <person name="Cuomo C."/>
            <person name="Burger G."/>
            <person name="Gray M.W."/>
            <person name="Holland P.W.H."/>
            <person name="King N."/>
            <person name="Lang F.B.F."/>
            <person name="Roger A.J."/>
            <person name="Ruiz-Trillo I."/>
            <person name="Young S.K."/>
            <person name="Zeng Q."/>
            <person name="Gargeya S."/>
            <person name="Alvarado L."/>
            <person name="Berlin A."/>
            <person name="Chapman S.B."/>
            <person name="Chen Z."/>
            <person name="Freedman E."/>
            <person name="Gellesch M."/>
            <person name="Goldberg J."/>
            <person name="Griggs A."/>
            <person name="Gujja S."/>
            <person name="Heilman E."/>
            <person name="Heiman D."/>
            <person name="Howarth C."/>
            <person name="Mehta T."/>
            <person name="Neiman D."/>
            <person name="Pearson M."/>
            <person name="Roberts A."/>
            <person name="Saif S."/>
            <person name="Shea T."/>
            <person name="Shenoy N."/>
            <person name="Sisk P."/>
            <person name="Stolte C."/>
            <person name="Sykes S."/>
            <person name="White J."/>
            <person name="Yandava C."/>
            <person name="Haas B."/>
            <person name="Nusbaum C."/>
            <person name="Birren B."/>
        </authorList>
    </citation>
    <scope>NUCLEOTIDE SEQUENCE [LARGE SCALE GENOMIC DNA]</scope>
    <source>
        <strain evidence="24">ATCC 50818</strain>
    </source>
</reference>
<dbReference type="FunCoup" id="F2UPC9">
    <property type="interactions" value="1947"/>
</dbReference>
<name>F2UPC9_SALR5</name>
<proteinExistence type="inferred from homology"/>
<dbReference type="SMART" id="SM00369">
    <property type="entry name" value="LRR_TYP"/>
    <property type="match status" value="3"/>
</dbReference>
<keyword evidence="8" id="KW-0433">Leucine-rich repeat</keyword>
<keyword evidence="18" id="KW-0539">Nucleus</keyword>
<evidence type="ECO:0000256" key="1">
    <source>
        <dbReference type="ARBA" id="ARBA00001663"/>
    </source>
</evidence>
<dbReference type="OrthoDB" id="10267916at2759"/>
<dbReference type="eggNOG" id="KOG0620">
    <property type="taxonomic scope" value="Eukaryota"/>
</dbReference>
<keyword evidence="15" id="KW-0694">RNA-binding</keyword>
<dbReference type="GeneID" id="16069507"/>
<dbReference type="InterPro" id="IPR005135">
    <property type="entry name" value="Endo/exonuclease/phosphatase"/>
</dbReference>
<keyword evidence="10" id="KW-0479">Metal-binding</keyword>
<dbReference type="InterPro" id="IPR001611">
    <property type="entry name" value="Leu-rich_rpt"/>
</dbReference>
<dbReference type="PANTHER" id="PTHR12121">
    <property type="entry name" value="CARBON CATABOLITE REPRESSOR PROTEIN 4"/>
    <property type="match status" value="1"/>
</dbReference>
<evidence type="ECO:0000256" key="22">
    <source>
        <dbReference type="SAM" id="MobiDB-lite"/>
    </source>
</evidence>
<keyword evidence="25" id="KW-1185">Reference proteome</keyword>
<evidence type="ECO:0000256" key="2">
    <source>
        <dbReference type="ARBA" id="ARBA00001946"/>
    </source>
</evidence>
<evidence type="ECO:0000256" key="17">
    <source>
        <dbReference type="ARBA" id="ARBA00023163"/>
    </source>
</evidence>
<evidence type="ECO:0000256" key="15">
    <source>
        <dbReference type="ARBA" id="ARBA00022884"/>
    </source>
</evidence>
<evidence type="ECO:0000256" key="10">
    <source>
        <dbReference type="ARBA" id="ARBA00022723"/>
    </source>
</evidence>
<evidence type="ECO:0000256" key="9">
    <source>
        <dbReference type="ARBA" id="ARBA00022722"/>
    </source>
</evidence>
<keyword evidence="9" id="KW-0540">Nuclease</keyword>
<comment type="similarity">
    <text evidence="5">Belongs to the CCR4/nocturin family.</text>
</comment>
<dbReference type="GO" id="GO:0005634">
    <property type="term" value="C:nucleus"/>
    <property type="evidence" value="ECO:0007669"/>
    <property type="project" value="UniProtKB-SubCell"/>
</dbReference>
<gene>
    <name evidence="24" type="ORF">PTSG_12983</name>
</gene>
<dbReference type="GO" id="GO:0003723">
    <property type="term" value="F:RNA binding"/>
    <property type="evidence" value="ECO:0007669"/>
    <property type="project" value="UniProtKB-KW"/>
</dbReference>
<dbReference type="Pfam" id="PF13855">
    <property type="entry name" value="LRR_8"/>
    <property type="match status" value="1"/>
</dbReference>
<dbReference type="SUPFAM" id="SSF56219">
    <property type="entry name" value="DNase I-like"/>
    <property type="match status" value="1"/>
</dbReference>
<evidence type="ECO:0000256" key="20">
    <source>
        <dbReference type="ARBA" id="ARBA00031469"/>
    </source>
</evidence>
<comment type="subcellular location">
    <subcellularLocation>
        <location evidence="4">Cytoplasm</location>
    </subcellularLocation>
    <subcellularLocation>
        <location evidence="3">Nucleus</location>
    </subcellularLocation>
</comment>
<evidence type="ECO:0000256" key="11">
    <source>
        <dbReference type="ARBA" id="ARBA00022737"/>
    </source>
</evidence>
<keyword evidence="17" id="KW-0804">Transcription</keyword>
<dbReference type="OMA" id="QHRINEK"/>
<evidence type="ECO:0000313" key="25">
    <source>
        <dbReference type="Proteomes" id="UP000007799"/>
    </source>
</evidence>
<evidence type="ECO:0000256" key="12">
    <source>
        <dbReference type="ARBA" id="ARBA00022801"/>
    </source>
</evidence>
<dbReference type="InterPro" id="IPR003591">
    <property type="entry name" value="Leu-rich_rpt_typical-subtyp"/>
</dbReference>
<dbReference type="Proteomes" id="UP000007799">
    <property type="component" value="Unassembled WGS sequence"/>
</dbReference>
<dbReference type="EMBL" id="GL832986">
    <property type="protein sequence ID" value="EGD79484.1"/>
    <property type="molecule type" value="Genomic_DNA"/>
</dbReference>
<keyword evidence="7" id="KW-0963">Cytoplasm</keyword>
<evidence type="ECO:0000256" key="4">
    <source>
        <dbReference type="ARBA" id="ARBA00004496"/>
    </source>
</evidence>
<keyword evidence="16" id="KW-0805">Transcription regulation</keyword>
<dbReference type="Gene3D" id="3.60.10.10">
    <property type="entry name" value="Endonuclease/exonuclease/phosphatase"/>
    <property type="match status" value="1"/>
</dbReference>
<dbReference type="PANTHER" id="PTHR12121:SF100">
    <property type="entry name" value="POLY(A)-SPECIFIC RIBONUCLEASE"/>
    <property type="match status" value="1"/>
</dbReference>
<comment type="cofactor">
    <cofactor evidence="2">
        <name>Mg(2+)</name>
        <dbReference type="ChEBI" id="CHEBI:18420"/>
    </cofactor>
</comment>
<dbReference type="EC" id="3.1.13.4" evidence="6"/>
<evidence type="ECO:0000256" key="6">
    <source>
        <dbReference type="ARBA" id="ARBA00012161"/>
    </source>
</evidence>
<dbReference type="InterPro" id="IPR036691">
    <property type="entry name" value="Endo/exonu/phosph_ase_sf"/>
</dbReference>
<evidence type="ECO:0000256" key="5">
    <source>
        <dbReference type="ARBA" id="ARBA00010774"/>
    </source>
</evidence>
<keyword evidence="13" id="KW-0269">Exonuclease</keyword>
<feature type="domain" description="Endonuclease/exonuclease/phosphatase" evidence="23">
    <location>
        <begin position="197"/>
        <end position="493"/>
    </location>
</feature>
<dbReference type="InterPro" id="IPR032675">
    <property type="entry name" value="LRR_dom_sf"/>
</dbReference>
<feature type="region of interest" description="Disordered" evidence="22">
    <location>
        <begin position="1"/>
        <end position="33"/>
    </location>
</feature>
<dbReference type="PROSITE" id="PS51450">
    <property type="entry name" value="LRR"/>
    <property type="match status" value="1"/>
</dbReference>
<evidence type="ECO:0000256" key="3">
    <source>
        <dbReference type="ARBA" id="ARBA00004123"/>
    </source>
</evidence>
<dbReference type="GO" id="GO:0005737">
    <property type="term" value="C:cytoplasm"/>
    <property type="evidence" value="ECO:0007669"/>
    <property type="project" value="UniProtKB-SubCell"/>
</dbReference>
<dbReference type="InParanoid" id="F2UPC9"/>
<keyword evidence="11" id="KW-0677">Repeat</keyword>
<evidence type="ECO:0000256" key="14">
    <source>
        <dbReference type="ARBA" id="ARBA00022842"/>
    </source>
</evidence>
<evidence type="ECO:0000256" key="19">
    <source>
        <dbReference type="ARBA" id="ARBA00030493"/>
    </source>
</evidence>
<dbReference type="STRING" id="946362.F2UPC9"/>
<evidence type="ECO:0000259" key="23">
    <source>
        <dbReference type="Pfam" id="PF03372"/>
    </source>
</evidence>
<protein>
    <recommendedName>
        <fullName evidence="6">poly(A)-specific ribonuclease</fullName>
        <ecNumber evidence="6">3.1.13.4</ecNumber>
    </recommendedName>
    <alternativeName>
        <fullName evidence="19">Carbon catabolite repressor protein 4</fullName>
    </alternativeName>
    <alternativeName>
        <fullName evidence="20">Cytoplasmic deadenylase</fullName>
    </alternativeName>
    <alternativeName>
        <fullName evidence="21">Glucose-repressible alcohol dehydrogenase transcriptional effector</fullName>
    </alternativeName>
</protein>
<evidence type="ECO:0000256" key="13">
    <source>
        <dbReference type="ARBA" id="ARBA00022839"/>
    </source>
</evidence>
<dbReference type="SUPFAM" id="SSF52075">
    <property type="entry name" value="Outer arm dynein light chain 1"/>
    <property type="match status" value="1"/>
</dbReference>
<keyword evidence="14" id="KW-0460">Magnesium</keyword>
<evidence type="ECO:0000256" key="8">
    <source>
        <dbReference type="ARBA" id="ARBA00022614"/>
    </source>
</evidence>
<dbReference type="Pfam" id="PF03372">
    <property type="entry name" value="Exo_endo_phos"/>
    <property type="match status" value="1"/>
</dbReference>
<comment type="catalytic activity">
    <reaction evidence="1">
        <text>Exonucleolytic cleavage of poly(A) to 5'-AMP.</text>
        <dbReference type="EC" id="3.1.13.4"/>
    </reaction>
</comment>
<dbReference type="GO" id="GO:0046872">
    <property type="term" value="F:metal ion binding"/>
    <property type="evidence" value="ECO:0007669"/>
    <property type="project" value="UniProtKB-KW"/>
</dbReference>
<evidence type="ECO:0000256" key="16">
    <source>
        <dbReference type="ARBA" id="ARBA00023015"/>
    </source>
</evidence>